<sequence>MPLDRLPTEILWHIFQYVELGAPRNYSGYYYHKNSSASSLDSESSDDDSDIISQQQQNAEDTRRWIMKTRLSLAHVCARFHYMLAPRIFEALKVSRCRTTARSIPATDSCCASNSGADHGVGHVPFSQYARETMQLPEHVKVLEISLGLLTGETSNSHTAIADPVLGIDGGLDFFPNLVRIKLYFDTPTDAAAGVPSGAVQRQLGVMLSQHPRKIAVDLLDVPAEHLDQLVDVELLSRVENLVFEFKHRPAAAAAVYQLPLDLNESIGRMTALRTLKHRPVRQLAADSNCFQAVAGLDALCAAIRALPALTQLDLGDITPSVATTVRGNDYNDGGAFAEALIRRTGSNWLPPTVTALTCDWNLLPVLLATNTPERLRGIRELVVTLTRRLAMYDGVVQFGNAFANLGSLSVYRGPAPWAPDAPYELVAAMRAAAPCLHSLRLRGLYSDQVAGMAHLFHGLETVQVLKVADDSYGLGDSGSGASSPRSGASSPTRRTMPDPMLSAANRILMFAGQSLRVLHMHATTRGQLLHYPLLESLLLDENAPLGPLAYIVWNYEVTKLYPSASADPIDSGVFTGFDSRGRFSLREFCAPLRELATGQPVVFADRRSTQRFQWDPVVIDVRRLRVLLRRPEPQRVAYRPLTGAVLFK</sequence>
<evidence type="ECO:0000313" key="3">
    <source>
        <dbReference type="Proteomes" id="UP000242525"/>
    </source>
</evidence>
<feature type="region of interest" description="Disordered" evidence="1">
    <location>
        <begin position="475"/>
        <end position="497"/>
    </location>
</feature>
<protein>
    <recommendedName>
        <fullName evidence="4">F-box domain-containing protein</fullName>
    </recommendedName>
</protein>
<proteinExistence type="predicted"/>
<evidence type="ECO:0008006" key="4">
    <source>
        <dbReference type="Google" id="ProtNLM"/>
    </source>
</evidence>
<dbReference type="Proteomes" id="UP000242525">
    <property type="component" value="Unassembled WGS sequence"/>
</dbReference>
<evidence type="ECO:0000313" key="2">
    <source>
        <dbReference type="EMBL" id="CDO54009.1"/>
    </source>
</evidence>
<dbReference type="AlphaFoldDB" id="A0A0J9XB03"/>
<gene>
    <name evidence="2" type="ORF">BN980_GECA06s03343g</name>
</gene>
<dbReference type="EMBL" id="CCBN010000006">
    <property type="protein sequence ID" value="CDO54009.1"/>
    <property type="molecule type" value="Genomic_DNA"/>
</dbReference>
<comment type="caution">
    <text evidence="2">The sequence shown here is derived from an EMBL/GenBank/DDBJ whole genome shotgun (WGS) entry which is preliminary data.</text>
</comment>
<name>A0A0J9XB03_GEOCN</name>
<keyword evidence="3" id="KW-1185">Reference proteome</keyword>
<evidence type="ECO:0000256" key="1">
    <source>
        <dbReference type="SAM" id="MobiDB-lite"/>
    </source>
</evidence>
<accession>A0A0J9XB03</accession>
<feature type="compositionally biased region" description="Low complexity" evidence="1">
    <location>
        <begin position="475"/>
        <end position="495"/>
    </location>
</feature>
<reference evidence="2" key="1">
    <citation type="submission" date="2014-03" db="EMBL/GenBank/DDBJ databases">
        <authorList>
            <person name="Casaregola S."/>
        </authorList>
    </citation>
    <scope>NUCLEOTIDE SEQUENCE [LARGE SCALE GENOMIC DNA]</scope>
    <source>
        <strain evidence="2">CLIB 918</strain>
    </source>
</reference>
<organism evidence="2 3">
    <name type="scientific">Geotrichum candidum</name>
    <name type="common">Oospora lactis</name>
    <name type="synonym">Dipodascus geotrichum</name>
    <dbReference type="NCBI Taxonomy" id="1173061"/>
    <lineage>
        <taxon>Eukaryota</taxon>
        <taxon>Fungi</taxon>
        <taxon>Dikarya</taxon>
        <taxon>Ascomycota</taxon>
        <taxon>Saccharomycotina</taxon>
        <taxon>Dipodascomycetes</taxon>
        <taxon>Dipodascales</taxon>
        <taxon>Dipodascaceae</taxon>
        <taxon>Geotrichum</taxon>
    </lineage>
</organism>